<dbReference type="EMBL" id="JACHDY010000001">
    <property type="protein sequence ID" value="MBB5316444.1"/>
    <property type="molecule type" value="Genomic_DNA"/>
</dbReference>
<dbReference type="SUPFAM" id="SSF50249">
    <property type="entry name" value="Nucleic acid-binding proteins"/>
    <property type="match status" value="1"/>
</dbReference>
<comment type="caution">
    <text evidence="2">The sequence shown here is derived from an EMBL/GenBank/DDBJ whole genome shotgun (WGS) entry which is preliminary data.</text>
</comment>
<evidence type="ECO:0000313" key="3">
    <source>
        <dbReference type="Proteomes" id="UP000568106"/>
    </source>
</evidence>
<dbReference type="GO" id="GO:0005829">
    <property type="term" value="C:cytosol"/>
    <property type="evidence" value="ECO:0007669"/>
    <property type="project" value="TreeGrafter"/>
</dbReference>
<dbReference type="Pfam" id="PF18614">
    <property type="entry name" value="RNase_II_C_S1"/>
    <property type="match status" value="1"/>
</dbReference>
<dbReference type="GO" id="GO:0003723">
    <property type="term" value="F:RNA binding"/>
    <property type="evidence" value="ECO:0007669"/>
    <property type="project" value="InterPro"/>
</dbReference>
<dbReference type="AlphaFoldDB" id="A0A7W8IFV1"/>
<dbReference type="PANTHER" id="PTHR23355">
    <property type="entry name" value="RIBONUCLEASE"/>
    <property type="match status" value="1"/>
</dbReference>
<reference evidence="2" key="1">
    <citation type="submission" date="2020-08" db="EMBL/GenBank/DDBJ databases">
        <title>Genomic Encyclopedia of Type Strains, Phase IV (KMG-V): Genome sequencing to study the core and pangenomes of soil and plant-associated prokaryotes.</title>
        <authorList>
            <person name="Whitman W."/>
        </authorList>
    </citation>
    <scope>NUCLEOTIDE SEQUENCE [LARGE SCALE GENOMIC DNA]</scope>
    <source>
        <strain evidence="2">M8UP27</strain>
    </source>
</reference>
<dbReference type="PANTHER" id="PTHR23355:SF37">
    <property type="entry name" value="EXORIBONUCLEASE 2"/>
    <property type="match status" value="1"/>
</dbReference>
<evidence type="ECO:0000313" key="2">
    <source>
        <dbReference type="EMBL" id="MBB5316444.1"/>
    </source>
</evidence>
<feature type="domain" description="RNB" evidence="1">
    <location>
        <begin position="48"/>
        <end position="382"/>
    </location>
</feature>
<protein>
    <submittedName>
        <fullName evidence="2">Exoribonuclease-2</fullName>
        <ecNumber evidence="2">3.1.13.1</ecNumber>
    </submittedName>
</protein>
<organism evidence="2 3">
    <name type="scientific">Tunturiibacter empetritectus</name>
    <dbReference type="NCBI Taxonomy" id="3069691"/>
    <lineage>
        <taxon>Bacteria</taxon>
        <taxon>Pseudomonadati</taxon>
        <taxon>Acidobacteriota</taxon>
        <taxon>Terriglobia</taxon>
        <taxon>Terriglobales</taxon>
        <taxon>Acidobacteriaceae</taxon>
        <taxon>Tunturiibacter</taxon>
    </lineage>
</organism>
<dbReference type="InterPro" id="IPR050180">
    <property type="entry name" value="RNR_Ribonuclease"/>
</dbReference>
<keyword evidence="3" id="KW-1185">Reference proteome</keyword>
<dbReference type="Pfam" id="PF00773">
    <property type="entry name" value="RNB"/>
    <property type="match status" value="1"/>
</dbReference>
<gene>
    <name evidence="2" type="ORF">HDF09_001094</name>
</gene>
<dbReference type="InterPro" id="IPR040596">
    <property type="entry name" value="RNase_II_C_S1"/>
</dbReference>
<dbReference type="Proteomes" id="UP000568106">
    <property type="component" value="Unassembled WGS sequence"/>
</dbReference>
<dbReference type="InterPro" id="IPR001900">
    <property type="entry name" value="RNase_II/R"/>
</dbReference>
<dbReference type="InterPro" id="IPR012340">
    <property type="entry name" value="NA-bd_OB-fold"/>
</dbReference>
<dbReference type="EC" id="3.1.13.1" evidence="2"/>
<dbReference type="SMART" id="SM00955">
    <property type="entry name" value="RNB"/>
    <property type="match status" value="1"/>
</dbReference>
<proteinExistence type="predicted"/>
<keyword evidence="2" id="KW-0378">Hydrolase</keyword>
<dbReference type="GO" id="GO:0008859">
    <property type="term" value="F:exoribonuclease II activity"/>
    <property type="evidence" value="ECO:0007669"/>
    <property type="project" value="UniProtKB-EC"/>
</dbReference>
<sequence>MSAHPFDLVASASAEMVREGFPVDFPDGSDAQVAAIRSTAGAKADADVRDLRGLLWSSIDNDTSRDLDQIEVAERVDGGVRVRVGVADVSALVLKDTPLDHHAAEQTQTVYTAVRNFSMLPTELSTDLTSLNEDEDRMAVVVEFVVDGEGKVQNTAIYRAQVRNRAQLAYSHVGPWLEGKAGPDAKVAASVELQEQLRLQDEAAVALRAQRVKMGALEFNRVEADPVVVDGKVESIGTAFHNRASDLIEELMIATNETMARMLREAKRSSIRRVVRSPERWARIVELVGRHGTVLPAQPDSGALNAFLQAQRESDAVHYPDLSLAIIKLMGPGEYVLAKGDDDAEQPGHFGLAAQDYAHSTAPNRRFVDLVTQRVVKAMLAGEAAPYTDEELEAIATHCNERESAGRKVERAMLKRVAAVALAGSVGKSFHGVITGANDKGTYVRVFDPPVEGKVVRGEQGLDVGDMVDVTLLHTDPQHAFIDFGRA</sequence>
<name>A0A7W8IFV1_9BACT</name>
<evidence type="ECO:0000259" key="1">
    <source>
        <dbReference type="SMART" id="SM00955"/>
    </source>
</evidence>
<dbReference type="GO" id="GO:0006402">
    <property type="term" value="P:mRNA catabolic process"/>
    <property type="evidence" value="ECO:0007669"/>
    <property type="project" value="TreeGrafter"/>
</dbReference>
<accession>A0A7W8IFV1</accession>